<dbReference type="Pfam" id="PF13676">
    <property type="entry name" value="TIR_2"/>
    <property type="match status" value="1"/>
</dbReference>
<dbReference type="AlphaFoldDB" id="A0A4Y3R2A7"/>
<evidence type="ECO:0000313" key="4">
    <source>
        <dbReference type="Proteomes" id="UP000319210"/>
    </source>
</evidence>
<keyword evidence="4" id="KW-1185">Reference proteome</keyword>
<feature type="compositionally biased region" description="Basic and acidic residues" evidence="1">
    <location>
        <begin position="282"/>
        <end position="292"/>
    </location>
</feature>
<feature type="domain" description="TIR" evidence="2">
    <location>
        <begin position="6"/>
        <end position="132"/>
    </location>
</feature>
<feature type="region of interest" description="Disordered" evidence="1">
    <location>
        <begin position="159"/>
        <end position="189"/>
    </location>
</feature>
<dbReference type="Proteomes" id="UP000319210">
    <property type="component" value="Unassembled WGS sequence"/>
</dbReference>
<dbReference type="SUPFAM" id="SSF52200">
    <property type="entry name" value="Toll/Interleukin receptor TIR domain"/>
    <property type="match status" value="1"/>
</dbReference>
<dbReference type="InterPro" id="IPR000157">
    <property type="entry name" value="TIR_dom"/>
</dbReference>
<feature type="compositionally biased region" description="Polar residues" evidence="1">
    <location>
        <begin position="262"/>
        <end position="276"/>
    </location>
</feature>
<dbReference type="RefSeq" id="WP_086818169.1">
    <property type="nucleotide sequence ID" value="NZ_BJMM01000016.1"/>
</dbReference>
<protein>
    <recommendedName>
        <fullName evidence="2">TIR domain-containing protein</fullName>
    </recommendedName>
</protein>
<feature type="compositionally biased region" description="Polar residues" evidence="1">
    <location>
        <begin position="245"/>
        <end position="255"/>
    </location>
</feature>
<dbReference type="InterPro" id="IPR035897">
    <property type="entry name" value="Toll_tir_struct_dom_sf"/>
</dbReference>
<sequence length="292" mass="31244">MADPDIFVNYRTDDEGSAAALIADGIAAAYGPERVFYDHGSISGGRHYPEQLETAVGRCTVLLAVIGDRWLDARDARGRRRLDDEEDWTRREIISVLQRGAHVIPVLVAPRQQPLQRSELPEALGELAELQFRTFSPRTKDSDLEVLFRDLAELVHAPPALPGSRTEGAAPAPPTYATHNTSHGDHDGHIVQAQDISGNIGPLISNPTGNLHTGSGPQNNTTHNTHIAGDQHNATTHVAGDQHTAGPSHTTNTFSGGVGNYLNGSNSGGMHQTTQHAPAAERAADPEEDGGR</sequence>
<proteinExistence type="predicted"/>
<evidence type="ECO:0000313" key="3">
    <source>
        <dbReference type="EMBL" id="GEB50828.1"/>
    </source>
</evidence>
<dbReference type="OrthoDB" id="3654490at2"/>
<evidence type="ECO:0000256" key="1">
    <source>
        <dbReference type="SAM" id="MobiDB-lite"/>
    </source>
</evidence>
<evidence type="ECO:0000259" key="2">
    <source>
        <dbReference type="Pfam" id="PF13676"/>
    </source>
</evidence>
<organism evidence="3 4">
    <name type="scientific">Streptomyces cacaoi</name>
    <dbReference type="NCBI Taxonomy" id="1898"/>
    <lineage>
        <taxon>Bacteria</taxon>
        <taxon>Bacillati</taxon>
        <taxon>Actinomycetota</taxon>
        <taxon>Actinomycetes</taxon>
        <taxon>Kitasatosporales</taxon>
        <taxon>Streptomycetaceae</taxon>
        <taxon>Streptomyces</taxon>
    </lineage>
</organism>
<feature type="compositionally biased region" description="Polar residues" evidence="1">
    <location>
        <begin position="205"/>
        <end position="225"/>
    </location>
</feature>
<dbReference type="EMBL" id="BJMM01000016">
    <property type="protein sequence ID" value="GEB50828.1"/>
    <property type="molecule type" value="Genomic_DNA"/>
</dbReference>
<reference evidence="3 4" key="1">
    <citation type="submission" date="2019-06" db="EMBL/GenBank/DDBJ databases">
        <title>Whole genome shotgun sequence of Streptomyces cacaoi subsp. cacaoi NBRC 12748.</title>
        <authorList>
            <person name="Hosoyama A."/>
            <person name="Uohara A."/>
            <person name="Ohji S."/>
            <person name="Ichikawa N."/>
        </authorList>
    </citation>
    <scope>NUCLEOTIDE SEQUENCE [LARGE SCALE GENOMIC DNA]</scope>
    <source>
        <strain evidence="3 4">NBRC 12748</strain>
    </source>
</reference>
<dbReference type="GO" id="GO:0007165">
    <property type="term" value="P:signal transduction"/>
    <property type="evidence" value="ECO:0007669"/>
    <property type="project" value="InterPro"/>
</dbReference>
<dbReference type="Gene3D" id="3.40.50.10140">
    <property type="entry name" value="Toll/interleukin-1 receptor homology (TIR) domain"/>
    <property type="match status" value="1"/>
</dbReference>
<name>A0A4Y3R2A7_STRCI</name>
<gene>
    <name evidence="3" type="ORF">SCA03_33790</name>
</gene>
<feature type="region of interest" description="Disordered" evidence="1">
    <location>
        <begin position="203"/>
        <end position="292"/>
    </location>
</feature>
<comment type="caution">
    <text evidence="3">The sequence shown here is derived from an EMBL/GenBank/DDBJ whole genome shotgun (WGS) entry which is preliminary data.</text>
</comment>
<accession>A0A4Y3R2A7</accession>